<comment type="caution">
    <text evidence="1">The sequence shown here is derived from an EMBL/GenBank/DDBJ whole genome shotgun (WGS) entry which is preliminary data.</text>
</comment>
<sequence length="234" mass="25202">MITQAIGSAAAPLTLLHASPPAERKLPNPETILPAQHALEEKEEVQGTAVENCDEPSTSGIAVPSPFEVQSLLMQLCDETSIAELSLKVGDFQLRVLRDVNNLGKPKKAAYQVPISAPHVPGGPMMEAMESPASANGKALSLPARPMQSFEVDTEEEEDEVDEGLLCVLSPKVGVFRRGRFVKGKRGRPMVVEGQMIKTGQVIGYLEQLGTQQPIEVGLQSCTTLRQLRPASLQ</sequence>
<dbReference type="PANTHER" id="PTHR47597:SF1">
    <property type="entry name" value="IS A MEMBER OF THE PF|00364 BIOTIN-REQUIRING ENZYMES FAMILY-RELATED"/>
    <property type="match status" value="1"/>
</dbReference>
<dbReference type="Gene3D" id="2.40.50.100">
    <property type="match status" value="1"/>
</dbReference>
<organism evidence="1 2">
    <name type="scientific">Chara braunii</name>
    <name type="common">Braun's stonewort</name>
    <dbReference type="NCBI Taxonomy" id="69332"/>
    <lineage>
        <taxon>Eukaryota</taxon>
        <taxon>Viridiplantae</taxon>
        <taxon>Streptophyta</taxon>
        <taxon>Charophyceae</taxon>
        <taxon>Charales</taxon>
        <taxon>Characeae</taxon>
        <taxon>Chara</taxon>
    </lineage>
</organism>
<reference evidence="1 2" key="1">
    <citation type="journal article" date="2018" name="Cell">
        <title>The Chara Genome: Secondary Complexity and Implications for Plant Terrestrialization.</title>
        <authorList>
            <person name="Nishiyama T."/>
            <person name="Sakayama H."/>
            <person name="Vries J.D."/>
            <person name="Buschmann H."/>
            <person name="Saint-Marcoux D."/>
            <person name="Ullrich K.K."/>
            <person name="Haas F.B."/>
            <person name="Vanderstraeten L."/>
            <person name="Becker D."/>
            <person name="Lang D."/>
            <person name="Vosolsobe S."/>
            <person name="Rombauts S."/>
            <person name="Wilhelmsson P.K.I."/>
            <person name="Janitza P."/>
            <person name="Kern R."/>
            <person name="Heyl A."/>
            <person name="Rumpler F."/>
            <person name="Villalobos L.I.A.C."/>
            <person name="Clay J.M."/>
            <person name="Skokan R."/>
            <person name="Toyoda A."/>
            <person name="Suzuki Y."/>
            <person name="Kagoshima H."/>
            <person name="Schijlen E."/>
            <person name="Tajeshwar N."/>
            <person name="Catarino B."/>
            <person name="Hetherington A.J."/>
            <person name="Saltykova A."/>
            <person name="Bonnot C."/>
            <person name="Breuninger H."/>
            <person name="Symeonidi A."/>
            <person name="Radhakrishnan G.V."/>
            <person name="Van Nieuwerburgh F."/>
            <person name="Deforce D."/>
            <person name="Chang C."/>
            <person name="Karol K.G."/>
            <person name="Hedrich R."/>
            <person name="Ulvskov P."/>
            <person name="Glockner G."/>
            <person name="Delwiche C.F."/>
            <person name="Petrasek J."/>
            <person name="Van de Peer Y."/>
            <person name="Friml J."/>
            <person name="Beilby M."/>
            <person name="Dolan L."/>
            <person name="Kohara Y."/>
            <person name="Sugano S."/>
            <person name="Fujiyama A."/>
            <person name="Delaux P.-M."/>
            <person name="Quint M."/>
            <person name="TheiBen G."/>
            <person name="Hagemann M."/>
            <person name="Harholt J."/>
            <person name="Dunand C."/>
            <person name="Zachgo S."/>
            <person name="Langdale J."/>
            <person name="Maumus F."/>
            <person name="Straeten D.V.D."/>
            <person name="Gould S.B."/>
            <person name="Rensing S.A."/>
        </authorList>
    </citation>
    <scope>NUCLEOTIDE SEQUENCE [LARGE SCALE GENOMIC DNA]</scope>
    <source>
        <strain evidence="1 2">S276</strain>
    </source>
</reference>
<evidence type="ECO:0000313" key="2">
    <source>
        <dbReference type="Proteomes" id="UP000265515"/>
    </source>
</evidence>
<keyword evidence="2" id="KW-1185">Reference proteome</keyword>
<evidence type="ECO:0008006" key="3">
    <source>
        <dbReference type="Google" id="ProtNLM"/>
    </source>
</evidence>
<dbReference type="InterPro" id="IPR053217">
    <property type="entry name" value="ACC_Biotin_Carrier"/>
</dbReference>
<dbReference type="OrthoDB" id="529457at2759"/>
<accession>A0A388LYB5</accession>
<dbReference type="EMBL" id="BFEA01000603">
    <property type="protein sequence ID" value="GBG87253.1"/>
    <property type="molecule type" value="Genomic_DNA"/>
</dbReference>
<proteinExistence type="predicted"/>
<dbReference type="PANTHER" id="PTHR47597">
    <property type="entry name" value="IS A MEMBER OF THE PF|00364 BIOTIN-REQUIRING ENZYMES FAMILY-RELATED"/>
    <property type="match status" value="1"/>
</dbReference>
<dbReference type="Gramene" id="GBG87253">
    <property type="protein sequence ID" value="GBG87253"/>
    <property type="gene ID" value="CBR_g45312"/>
</dbReference>
<gene>
    <name evidence="1" type="ORF">CBR_g45312</name>
</gene>
<evidence type="ECO:0000313" key="1">
    <source>
        <dbReference type="EMBL" id="GBG87253.1"/>
    </source>
</evidence>
<dbReference type="Proteomes" id="UP000265515">
    <property type="component" value="Unassembled WGS sequence"/>
</dbReference>
<dbReference type="AlphaFoldDB" id="A0A388LYB5"/>
<protein>
    <recommendedName>
        <fullName evidence="3">Lipoyl-binding domain-containing protein</fullName>
    </recommendedName>
</protein>
<name>A0A388LYB5_CHABU</name>